<dbReference type="InterPro" id="IPR041727">
    <property type="entry name" value="NAGK-C"/>
</dbReference>
<feature type="domain" description="Aspartate/glutamate/uridylate kinase" evidence="10">
    <location>
        <begin position="22"/>
        <end position="261"/>
    </location>
</feature>
<feature type="binding site" evidence="9">
    <location>
        <position position="181"/>
    </location>
    <ligand>
        <name>substrate</name>
    </ligand>
</feature>
<dbReference type="InterPro" id="IPR036393">
    <property type="entry name" value="AceGlu_kinase-like_sf"/>
</dbReference>
<dbReference type="InterPro" id="IPR037528">
    <property type="entry name" value="ArgB"/>
</dbReference>
<dbReference type="GO" id="GO:0005737">
    <property type="term" value="C:cytoplasm"/>
    <property type="evidence" value="ECO:0007669"/>
    <property type="project" value="UniProtKB-SubCell"/>
</dbReference>
<comment type="pathway">
    <text evidence="1 9">Amino-acid biosynthesis; L-arginine biosynthesis; N(2)-acetyl-L-ornithine from L-glutamate: step 2/4.</text>
</comment>
<gene>
    <name evidence="9" type="primary">argB</name>
    <name evidence="11" type="ORF">CBW42_06980</name>
</gene>
<dbReference type="PANTHER" id="PTHR23342">
    <property type="entry name" value="N-ACETYLGLUTAMATE SYNTHASE"/>
    <property type="match status" value="1"/>
</dbReference>
<reference evidence="11 12" key="1">
    <citation type="submission" date="2017-05" db="EMBL/GenBank/DDBJ databases">
        <title>Butyricicoccus porcorum sp. nov. a butyrate-producing bacterium from the swine intestinal tract.</title>
        <authorList>
            <person name="Trachsel J."/>
            <person name="Humphrey S."/>
            <person name="Allen H.K."/>
        </authorList>
    </citation>
    <scope>NUCLEOTIDE SEQUENCE [LARGE SCALE GENOMIC DNA]</scope>
    <source>
        <strain evidence="11">BB10</strain>
    </source>
</reference>
<keyword evidence="9" id="KW-0963">Cytoplasm</keyword>
<evidence type="ECO:0000256" key="4">
    <source>
        <dbReference type="ARBA" id="ARBA00022679"/>
    </source>
</evidence>
<dbReference type="EMBL" id="NHOC01000005">
    <property type="protein sequence ID" value="OUM20807.1"/>
    <property type="molecule type" value="Genomic_DNA"/>
</dbReference>
<dbReference type="InterPro" id="IPR004662">
    <property type="entry name" value="AcgluKinase_fam"/>
</dbReference>
<evidence type="ECO:0000256" key="8">
    <source>
        <dbReference type="ARBA" id="ARBA00048141"/>
    </source>
</evidence>
<keyword evidence="2 9" id="KW-0055">Arginine biosynthesis</keyword>
<organism evidence="11 12">
    <name type="scientific">Butyricicoccus porcorum</name>
    <dbReference type="NCBI Taxonomy" id="1945634"/>
    <lineage>
        <taxon>Bacteria</taxon>
        <taxon>Bacillati</taxon>
        <taxon>Bacillota</taxon>
        <taxon>Clostridia</taxon>
        <taxon>Eubacteriales</taxon>
        <taxon>Butyricicoccaceae</taxon>
        <taxon>Butyricicoccus</taxon>
    </lineage>
</organism>
<accession>A0A252F4W3</accession>
<evidence type="ECO:0000256" key="9">
    <source>
        <dbReference type="HAMAP-Rule" id="MF_00082"/>
    </source>
</evidence>
<dbReference type="InterPro" id="IPR001057">
    <property type="entry name" value="Glu/AcGlu_kinase"/>
</dbReference>
<dbReference type="PANTHER" id="PTHR23342:SF0">
    <property type="entry name" value="N-ACETYLGLUTAMATE SYNTHASE, MITOCHONDRIAL"/>
    <property type="match status" value="1"/>
</dbReference>
<evidence type="ECO:0000256" key="2">
    <source>
        <dbReference type="ARBA" id="ARBA00022571"/>
    </source>
</evidence>
<evidence type="ECO:0000313" key="11">
    <source>
        <dbReference type="EMBL" id="OUM20807.1"/>
    </source>
</evidence>
<protein>
    <recommendedName>
        <fullName evidence="9">Acetylglutamate kinase</fullName>
        <ecNumber evidence="9">2.7.2.8</ecNumber>
    </recommendedName>
    <alternativeName>
        <fullName evidence="9">N-acetyl-L-glutamate 5-phosphotransferase</fullName>
    </alternativeName>
    <alternativeName>
        <fullName evidence="9">NAG kinase</fullName>
        <shortName evidence="9">NAGK</shortName>
    </alternativeName>
</protein>
<keyword evidence="7 9" id="KW-0067">ATP-binding</keyword>
<comment type="subcellular location">
    <subcellularLocation>
        <location evidence="9">Cytoplasm</location>
    </subcellularLocation>
</comment>
<comment type="catalytic activity">
    <reaction evidence="8 9">
        <text>N-acetyl-L-glutamate + ATP = N-acetyl-L-glutamyl 5-phosphate + ADP</text>
        <dbReference type="Rhea" id="RHEA:14629"/>
        <dbReference type="ChEBI" id="CHEBI:30616"/>
        <dbReference type="ChEBI" id="CHEBI:44337"/>
        <dbReference type="ChEBI" id="CHEBI:57936"/>
        <dbReference type="ChEBI" id="CHEBI:456216"/>
        <dbReference type="EC" id="2.7.2.8"/>
    </reaction>
</comment>
<sequence length="285" mass="30608">MENQRAQVLIEALPHIQKYYGKTVVVKYGGNAMINETLKDAVIHDIVLLSLVGVRVVVVHGGGPEISGMLKKIGKQSEFVNGLRYTDRETMDIVQMVLCGKVNKDLVSLLGNAGGAGVGLSGMDGGLFQAVRKIDADGTDYGYVGNIVKVNPEPVVDMLEHGYIPVVSTVALGVDDDTNYNINADLAAAKLAVALQAEKLILLTDVRGLLMDRHDENTLLPEVKVSAVPKLIKDGIIAGGMIPKVDCCVEAVREGVRQANIQDGRVEHSILIELFSNQGVGTMFY</sequence>
<evidence type="ECO:0000259" key="10">
    <source>
        <dbReference type="Pfam" id="PF00696"/>
    </source>
</evidence>
<feature type="binding site" evidence="9">
    <location>
        <begin position="62"/>
        <end position="63"/>
    </location>
    <ligand>
        <name>substrate</name>
    </ligand>
</feature>
<dbReference type="FunFam" id="3.40.1160.10:FF:000004">
    <property type="entry name" value="Acetylglutamate kinase"/>
    <property type="match status" value="1"/>
</dbReference>
<dbReference type="SUPFAM" id="SSF53633">
    <property type="entry name" value="Carbamate kinase-like"/>
    <property type="match status" value="1"/>
</dbReference>
<dbReference type="AlphaFoldDB" id="A0A252F4W3"/>
<dbReference type="UniPathway" id="UPA00068">
    <property type="reaction ID" value="UER00107"/>
</dbReference>
<dbReference type="NCBIfam" id="TIGR00761">
    <property type="entry name" value="argB"/>
    <property type="match status" value="1"/>
</dbReference>
<evidence type="ECO:0000313" key="12">
    <source>
        <dbReference type="Proteomes" id="UP000194903"/>
    </source>
</evidence>
<feature type="site" description="Transition state stabilizer" evidence="9">
    <location>
        <position position="27"/>
    </location>
</feature>
<comment type="function">
    <text evidence="9">Catalyzes the ATP-dependent phosphorylation of N-acetyl-L-glutamate.</text>
</comment>
<name>A0A252F4W3_9FIRM</name>
<evidence type="ECO:0000256" key="1">
    <source>
        <dbReference type="ARBA" id="ARBA00004828"/>
    </source>
</evidence>
<dbReference type="OrthoDB" id="9803155at2"/>
<keyword evidence="3 9" id="KW-0028">Amino-acid biosynthesis</keyword>
<dbReference type="Pfam" id="PF00696">
    <property type="entry name" value="AA_kinase"/>
    <property type="match status" value="1"/>
</dbReference>
<dbReference type="InterPro" id="IPR001048">
    <property type="entry name" value="Asp/Glu/Uridylate_kinase"/>
</dbReference>
<comment type="caution">
    <text evidence="11">The sequence shown here is derived from an EMBL/GenBank/DDBJ whole genome shotgun (WGS) entry which is preliminary data.</text>
</comment>
<comment type="similarity">
    <text evidence="9">Belongs to the acetylglutamate kinase family. ArgB subfamily.</text>
</comment>
<evidence type="ECO:0000256" key="3">
    <source>
        <dbReference type="ARBA" id="ARBA00022605"/>
    </source>
</evidence>
<proteinExistence type="inferred from homology"/>
<dbReference type="PIRSF" id="PIRSF000728">
    <property type="entry name" value="NAGK"/>
    <property type="match status" value="1"/>
</dbReference>
<dbReference type="HAMAP" id="MF_00082">
    <property type="entry name" value="ArgB"/>
    <property type="match status" value="1"/>
</dbReference>
<evidence type="ECO:0000256" key="7">
    <source>
        <dbReference type="ARBA" id="ARBA00022840"/>
    </source>
</evidence>
<evidence type="ECO:0000256" key="5">
    <source>
        <dbReference type="ARBA" id="ARBA00022741"/>
    </source>
</evidence>
<dbReference type="EC" id="2.7.2.8" evidence="9"/>
<dbReference type="GO" id="GO:0003991">
    <property type="term" value="F:acetylglutamate kinase activity"/>
    <property type="evidence" value="ECO:0007669"/>
    <property type="project" value="UniProtKB-UniRule"/>
</dbReference>
<evidence type="ECO:0000256" key="6">
    <source>
        <dbReference type="ARBA" id="ARBA00022777"/>
    </source>
</evidence>
<keyword evidence="12" id="KW-1185">Reference proteome</keyword>
<feature type="site" description="Transition state stabilizer" evidence="9">
    <location>
        <position position="244"/>
    </location>
</feature>
<keyword evidence="6 9" id="KW-0418">Kinase</keyword>
<keyword evidence="4 9" id="KW-0808">Transferase</keyword>
<dbReference type="CDD" id="cd04250">
    <property type="entry name" value="AAK_NAGK-C"/>
    <property type="match status" value="1"/>
</dbReference>
<feature type="binding site" evidence="9">
    <location>
        <position position="84"/>
    </location>
    <ligand>
        <name>substrate</name>
    </ligand>
</feature>
<dbReference type="Proteomes" id="UP000194903">
    <property type="component" value="Unassembled WGS sequence"/>
</dbReference>
<dbReference type="GO" id="GO:0005524">
    <property type="term" value="F:ATP binding"/>
    <property type="evidence" value="ECO:0007669"/>
    <property type="project" value="UniProtKB-UniRule"/>
</dbReference>
<keyword evidence="5 9" id="KW-0547">Nucleotide-binding</keyword>
<dbReference type="Gene3D" id="3.40.1160.10">
    <property type="entry name" value="Acetylglutamate kinase-like"/>
    <property type="match status" value="1"/>
</dbReference>
<dbReference type="PRINTS" id="PR00474">
    <property type="entry name" value="GLU5KINASE"/>
</dbReference>
<dbReference type="GO" id="GO:0042450">
    <property type="term" value="P:L-arginine biosynthetic process via ornithine"/>
    <property type="evidence" value="ECO:0007669"/>
    <property type="project" value="UniProtKB-UniRule"/>
</dbReference>